<evidence type="ECO:0000313" key="2">
    <source>
        <dbReference type="Proteomes" id="UP000236394"/>
    </source>
</evidence>
<gene>
    <name evidence="1" type="ORF">B7R76_07000</name>
</gene>
<comment type="caution">
    <text evidence="1">The sequence shown here is derived from an EMBL/GenBank/DDBJ whole genome shotgun (WGS) entry which is preliminary data.</text>
</comment>
<dbReference type="AlphaFoldDB" id="A0A2J8AZY1"/>
<protein>
    <submittedName>
        <fullName evidence="1">Uncharacterized protein</fullName>
    </submittedName>
</protein>
<sequence length="92" mass="9930">MGAEAVASVLVAEVFGFVPAGEDGGKLLRIGKLAWLELATLGVKWLGGCFFTLDFTLRTEDTLAGAFLLRFSFFSAAKITGRIPENVCEDVW</sequence>
<evidence type="ECO:0000313" key="1">
    <source>
        <dbReference type="EMBL" id="PNH18072.1"/>
    </source>
</evidence>
<dbReference type="EMBL" id="NBZD01000004">
    <property type="protein sequence ID" value="PNH18072.1"/>
    <property type="molecule type" value="Genomic_DNA"/>
</dbReference>
<dbReference type="Proteomes" id="UP000236394">
    <property type="component" value="Unassembled WGS sequence"/>
</dbReference>
<organism evidence="1 2">
    <name type="scientific">Mageeibacillus indolicus</name>
    <dbReference type="NCBI Taxonomy" id="884684"/>
    <lineage>
        <taxon>Bacteria</taxon>
        <taxon>Bacillati</taxon>
        <taxon>Bacillota</taxon>
        <taxon>Clostridia</taxon>
        <taxon>Eubacteriales</taxon>
        <taxon>Oscillospiraceae</taxon>
        <taxon>Mageeibacillus</taxon>
    </lineage>
</organism>
<accession>A0A2J8AZY1</accession>
<name>A0A2J8AZY1_9FIRM</name>
<reference evidence="2" key="1">
    <citation type="submission" date="2017-04" db="EMBL/GenBank/DDBJ databases">
        <authorList>
            <person name="Bumgarner R.E."/>
            <person name="Fredricks D.N."/>
            <person name="Srinivasan S."/>
        </authorList>
    </citation>
    <scope>NUCLEOTIDE SEQUENCE [LARGE SCALE GENOMIC DNA]</scope>
    <source>
        <strain evidence="2">KA00405</strain>
    </source>
</reference>
<proteinExistence type="predicted"/>